<dbReference type="RefSeq" id="WP_136535874.1">
    <property type="nucleotide sequence ID" value="NZ_STGY01000066.1"/>
</dbReference>
<protein>
    <submittedName>
        <fullName evidence="2">Methionine/alanine import family NSS transporter small subunit</fullName>
    </submittedName>
</protein>
<comment type="caution">
    <text evidence="2">The sequence shown here is derived from an EMBL/GenBank/DDBJ whole genome shotgun (WGS) entry which is preliminary data.</text>
</comment>
<keyword evidence="1" id="KW-0812">Transmembrane</keyword>
<evidence type="ECO:0000313" key="3">
    <source>
        <dbReference type="Proteomes" id="UP000308760"/>
    </source>
</evidence>
<gene>
    <name evidence="2" type="ORF">FAB82_17725</name>
</gene>
<dbReference type="Pfam" id="PF16951">
    <property type="entry name" value="MaAIMP_sms"/>
    <property type="match status" value="1"/>
</dbReference>
<reference evidence="3" key="1">
    <citation type="submission" date="2019-04" db="EMBL/GenBank/DDBJ databases">
        <title>Nocardioides xinjiangensis sp. nov.</title>
        <authorList>
            <person name="Liu S."/>
        </authorList>
    </citation>
    <scope>NUCLEOTIDE SEQUENCE [LARGE SCALE GENOMIC DNA]</scope>
    <source>
        <strain evidence="3">18</strain>
    </source>
</reference>
<dbReference type="Proteomes" id="UP000308760">
    <property type="component" value="Unassembled WGS sequence"/>
</dbReference>
<keyword evidence="1" id="KW-1133">Transmembrane helix</keyword>
<keyword evidence="3" id="KW-1185">Reference proteome</keyword>
<proteinExistence type="predicted"/>
<accession>A0A4V4HRV8</accession>
<name>A0A4V4HRV8_9ACTN</name>
<dbReference type="NCBIfam" id="NF033493">
    <property type="entry name" value="MetS_like_NSS"/>
    <property type="match status" value="1"/>
</dbReference>
<dbReference type="AlphaFoldDB" id="A0A4V4HRV8"/>
<evidence type="ECO:0000256" key="1">
    <source>
        <dbReference type="SAM" id="Phobius"/>
    </source>
</evidence>
<dbReference type="InterPro" id="IPR031596">
    <property type="entry name" value="MaAIMP_sms"/>
</dbReference>
<feature type="transmembrane region" description="Helical" evidence="1">
    <location>
        <begin position="6"/>
        <end position="28"/>
    </location>
</feature>
<sequence length="38" mass="4002">MTSSALIMMIVAIVVIFGGLIVSAVTLMTHPEQPDADE</sequence>
<organism evidence="2 3">
    <name type="scientific">Glycomyces buryatensis</name>
    <dbReference type="NCBI Taxonomy" id="2570927"/>
    <lineage>
        <taxon>Bacteria</taxon>
        <taxon>Bacillati</taxon>
        <taxon>Actinomycetota</taxon>
        <taxon>Actinomycetes</taxon>
        <taxon>Glycomycetales</taxon>
        <taxon>Glycomycetaceae</taxon>
        <taxon>Glycomyces</taxon>
    </lineage>
</organism>
<evidence type="ECO:0000313" key="2">
    <source>
        <dbReference type="EMBL" id="THV39456.1"/>
    </source>
</evidence>
<reference evidence="2 3" key="2">
    <citation type="submission" date="2019-05" db="EMBL/GenBank/DDBJ databases">
        <title>Glycomyces buryatensis sp. nov.</title>
        <authorList>
            <person name="Nikitina E."/>
        </authorList>
    </citation>
    <scope>NUCLEOTIDE SEQUENCE [LARGE SCALE GENOMIC DNA]</scope>
    <source>
        <strain evidence="2 3">18</strain>
    </source>
</reference>
<dbReference type="EMBL" id="STGY01000066">
    <property type="protein sequence ID" value="THV39456.1"/>
    <property type="molecule type" value="Genomic_DNA"/>
</dbReference>
<keyword evidence="1" id="KW-0472">Membrane</keyword>